<dbReference type="AlphaFoldDB" id="A0A9W6VW86"/>
<feature type="compositionally biased region" description="Gly residues" evidence="1">
    <location>
        <begin position="68"/>
        <end position="77"/>
    </location>
</feature>
<proteinExistence type="predicted"/>
<evidence type="ECO:0000256" key="1">
    <source>
        <dbReference type="SAM" id="MobiDB-lite"/>
    </source>
</evidence>
<gene>
    <name evidence="2" type="ORF">Airi01_087780</name>
</gene>
<accession>A0A9W6VW86</accession>
<sequence>MIRAYAAGKSLPELPTGEQPRDVLGVAYATIPVDRRASRLPEHVDVLGVPHYRRGDLERVPVEMRPGRGVGGGRPRK</sequence>
<reference evidence="2" key="1">
    <citation type="submission" date="2023-03" db="EMBL/GenBank/DDBJ databases">
        <title>Actinoallomurus iriomotensis NBRC 103681.</title>
        <authorList>
            <person name="Ichikawa N."/>
            <person name="Sato H."/>
            <person name="Tonouchi N."/>
        </authorList>
    </citation>
    <scope>NUCLEOTIDE SEQUENCE</scope>
    <source>
        <strain evidence="2">NBRC 103681</strain>
    </source>
</reference>
<protein>
    <submittedName>
        <fullName evidence="2">Uncharacterized protein</fullName>
    </submittedName>
</protein>
<name>A0A9W6VW86_9ACTN</name>
<dbReference type="Proteomes" id="UP001165135">
    <property type="component" value="Unassembled WGS sequence"/>
</dbReference>
<dbReference type="RefSeq" id="WP_285633552.1">
    <property type="nucleotide sequence ID" value="NZ_BSTJ01000015.1"/>
</dbReference>
<evidence type="ECO:0000313" key="3">
    <source>
        <dbReference type="Proteomes" id="UP001165135"/>
    </source>
</evidence>
<organism evidence="2 3">
    <name type="scientific">Actinoallomurus iriomotensis</name>
    <dbReference type="NCBI Taxonomy" id="478107"/>
    <lineage>
        <taxon>Bacteria</taxon>
        <taxon>Bacillati</taxon>
        <taxon>Actinomycetota</taxon>
        <taxon>Actinomycetes</taxon>
        <taxon>Streptosporangiales</taxon>
        <taxon>Thermomonosporaceae</taxon>
        <taxon>Actinoallomurus</taxon>
    </lineage>
</organism>
<dbReference type="EMBL" id="BSTJ01000015">
    <property type="protein sequence ID" value="GLY80511.1"/>
    <property type="molecule type" value="Genomic_DNA"/>
</dbReference>
<evidence type="ECO:0000313" key="2">
    <source>
        <dbReference type="EMBL" id="GLY80511.1"/>
    </source>
</evidence>
<comment type="caution">
    <text evidence="2">The sequence shown here is derived from an EMBL/GenBank/DDBJ whole genome shotgun (WGS) entry which is preliminary data.</text>
</comment>
<feature type="region of interest" description="Disordered" evidence="1">
    <location>
        <begin position="58"/>
        <end position="77"/>
    </location>
</feature>